<feature type="transmembrane region" description="Helical" evidence="5">
    <location>
        <begin position="200"/>
        <end position="223"/>
    </location>
</feature>
<evidence type="ECO:0000256" key="3">
    <source>
        <dbReference type="ARBA" id="ARBA00022989"/>
    </source>
</evidence>
<evidence type="ECO:0000313" key="7">
    <source>
        <dbReference type="Proteomes" id="UP000789390"/>
    </source>
</evidence>
<evidence type="ECO:0000256" key="2">
    <source>
        <dbReference type="ARBA" id="ARBA00022692"/>
    </source>
</evidence>
<feature type="transmembrane region" description="Helical" evidence="5">
    <location>
        <begin position="169"/>
        <end position="188"/>
    </location>
</feature>
<feature type="transmembrane region" description="Helical" evidence="5">
    <location>
        <begin position="244"/>
        <end position="266"/>
    </location>
</feature>
<dbReference type="SMART" id="SM01417">
    <property type="entry name" value="Solute_trans_a"/>
    <property type="match status" value="1"/>
</dbReference>
<reference evidence="6" key="1">
    <citation type="submission" date="2021-11" db="EMBL/GenBank/DDBJ databases">
        <authorList>
            <person name="Schell T."/>
        </authorList>
    </citation>
    <scope>NUCLEOTIDE SEQUENCE</scope>
    <source>
        <strain evidence="6">M5</strain>
    </source>
</reference>
<dbReference type="Pfam" id="PF03619">
    <property type="entry name" value="Solute_trans_a"/>
    <property type="match status" value="1"/>
</dbReference>
<organism evidence="6 7">
    <name type="scientific">Daphnia galeata</name>
    <dbReference type="NCBI Taxonomy" id="27404"/>
    <lineage>
        <taxon>Eukaryota</taxon>
        <taxon>Metazoa</taxon>
        <taxon>Ecdysozoa</taxon>
        <taxon>Arthropoda</taxon>
        <taxon>Crustacea</taxon>
        <taxon>Branchiopoda</taxon>
        <taxon>Diplostraca</taxon>
        <taxon>Cladocera</taxon>
        <taxon>Anomopoda</taxon>
        <taxon>Daphniidae</taxon>
        <taxon>Daphnia</taxon>
    </lineage>
</organism>
<keyword evidence="7" id="KW-1185">Reference proteome</keyword>
<dbReference type="GO" id="GO:0016020">
    <property type="term" value="C:membrane"/>
    <property type="evidence" value="ECO:0007669"/>
    <property type="project" value="UniProtKB-SubCell"/>
</dbReference>
<evidence type="ECO:0000313" key="6">
    <source>
        <dbReference type="EMBL" id="CAH0107278.1"/>
    </source>
</evidence>
<dbReference type="AlphaFoldDB" id="A0A8J2RMD7"/>
<evidence type="ECO:0000256" key="5">
    <source>
        <dbReference type="SAM" id="Phobius"/>
    </source>
</evidence>
<evidence type="ECO:0000256" key="4">
    <source>
        <dbReference type="ARBA" id="ARBA00023136"/>
    </source>
</evidence>
<comment type="subcellular location">
    <subcellularLocation>
        <location evidence="1">Membrane</location>
        <topology evidence="1">Multi-pass membrane protein</topology>
    </subcellularLocation>
</comment>
<comment type="caution">
    <text evidence="6">The sequence shown here is derived from an EMBL/GenBank/DDBJ whole genome shotgun (WGS) entry which is preliminary data.</text>
</comment>
<dbReference type="Proteomes" id="UP000789390">
    <property type="component" value="Unassembled WGS sequence"/>
</dbReference>
<sequence>MENKMEYEYNCSYFQYNNITPPNVAQQMQALGKLAFGVGIAGTISTILLTILFIINVFTNIKRSPARRRRLLCWITSMPMVVSVLSLIIFLVPRASDVCDIVKQIYLPFVLMHFVDLALLIQGGEEGVLHEVVEVHAPLSLCQPPCCFFGICFRHLTFTKIRLRVIKGLVYQAPVFQFILIVIMNVLDHAEFMEKNKSDYLYQFFAAMNILAFMFGIWGFNIINSALSPLLRSKWKRYILRTKVLSAFVVILKLQNFILGILYFANVIPCIVPYVSPAIMRKTIDAALSLLEALLFGVLFYLVYQVSDITEMKRPSKASILDTPSTQRRLLAAAHPTVVVKEPNSTMNTFNGITYTAC</sequence>
<gene>
    <name evidence="6" type="ORF">DGAL_LOCUS10569</name>
</gene>
<feature type="transmembrane region" description="Helical" evidence="5">
    <location>
        <begin position="34"/>
        <end position="59"/>
    </location>
</feature>
<evidence type="ECO:0000256" key="1">
    <source>
        <dbReference type="ARBA" id="ARBA00004141"/>
    </source>
</evidence>
<keyword evidence="4 5" id="KW-0472">Membrane</keyword>
<dbReference type="PANTHER" id="PTHR23423">
    <property type="entry name" value="ORGANIC SOLUTE TRANSPORTER-RELATED"/>
    <property type="match status" value="1"/>
</dbReference>
<keyword evidence="2 5" id="KW-0812">Transmembrane</keyword>
<feature type="transmembrane region" description="Helical" evidence="5">
    <location>
        <begin position="71"/>
        <end position="92"/>
    </location>
</feature>
<feature type="transmembrane region" description="Helical" evidence="5">
    <location>
        <begin position="286"/>
        <end position="304"/>
    </location>
</feature>
<accession>A0A8J2RMD7</accession>
<protein>
    <submittedName>
        <fullName evidence="6">Uncharacterized protein</fullName>
    </submittedName>
</protein>
<dbReference type="InterPro" id="IPR005178">
    <property type="entry name" value="Ostalpha/TMEM184C"/>
</dbReference>
<dbReference type="EMBL" id="CAKKLH010000263">
    <property type="protein sequence ID" value="CAH0107278.1"/>
    <property type="molecule type" value="Genomic_DNA"/>
</dbReference>
<dbReference type="OrthoDB" id="5832279at2759"/>
<name>A0A8J2RMD7_9CRUS</name>
<keyword evidence="3 5" id="KW-1133">Transmembrane helix</keyword>
<proteinExistence type="predicted"/>